<keyword evidence="2" id="KW-0813">Transport</keyword>
<keyword evidence="7" id="KW-1185">Reference proteome</keyword>
<accession>A0A8G2BM68</accession>
<feature type="chain" id="PRO_5034454315" evidence="5">
    <location>
        <begin position="21"/>
        <end position="370"/>
    </location>
</feature>
<keyword evidence="3 5" id="KW-0732">Signal</keyword>
<gene>
    <name evidence="6" type="ORF">SAMN05660686_03581</name>
</gene>
<evidence type="ECO:0000256" key="4">
    <source>
        <dbReference type="ARBA" id="ARBA00022764"/>
    </source>
</evidence>
<reference evidence="6 7" key="1">
    <citation type="submission" date="2016-10" db="EMBL/GenBank/DDBJ databases">
        <authorList>
            <person name="Varghese N."/>
            <person name="Submissions S."/>
        </authorList>
    </citation>
    <scope>NUCLEOTIDE SEQUENCE [LARGE SCALE GENOMIC DNA]</scope>
    <source>
        <strain evidence="6 7">DSM 18839</strain>
    </source>
</reference>
<name>A0A8G2BM68_9PROT</name>
<dbReference type="GO" id="GO:0042597">
    <property type="term" value="C:periplasmic space"/>
    <property type="evidence" value="ECO:0007669"/>
    <property type="project" value="UniProtKB-SubCell"/>
</dbReference>
<dbReference type="InterPro" id="IPR006311">
    <property type="entry name" value="TAT_signal"/>
</dbReference>
<comment type="caution">
    <text evidence="6">The sequence shown here is derived from an EMBL/GenBank/DDBJ whole genome shotgun (WGS) entry which is preliminary data.</text>
</comment>
<comment type="subcellular location">
    <subcellularLocation>
        <location evidence="1">Periplasm</location>
    </subcellularLocation>
</comment>
<dbReference type="PANTHER" id="PTHR30222:SF17">
    <property type="entry name" value="SPERMIDINE_PUTRESCINE-BINDING PERIPLASMIC PROTEIN"/>
    <property type="match status" value="1"/>
</dbReference>
<dbReference type="PROSITE" id="PS51318">
    <property type="entry name" value="TAT"/>
    <property type="match status" value="1"/>
</dbReference>
<dbReference type="OrthoDB" id="6776301at2"/>
<evidence type="ECO:0000256" key="5">
    <source>
        <dbReference type="SAM" id="SignalP"/>
    </source>
</evidence>
<dbReference type="Proteomes" id="UP000198615">
    <property type="component" value="Unassembled WGS sequence"/>
</dbReference>
<dbReference type="GO" id="GO:0015846">
    <property type="term" value="P:polyamine transport"/>
    <property type="evidence" value="ECO:0007669"/>
    <property type="project" value="InterPro"/>
</dbReference>
<protein>
    <submittedName>
        <fullName evidence="6">Spermidine/putrescine transport system substrate-binding protein</fullName>
    </submittedName>
</protein>
<dbReference type="EMBL" id="FNBW01000011">
    <property type="protein sequence ID" value="SDG16541.1"/>
    <property type="molecule type" value="Genomic_DNA"/>
</dbReference>
<dbReference type="SUPFAM" id="SSF53850">
    <property type="entry name" value="Periplasmic binding protein-like II"/>
    <property type="match status" value="1"/>
</dbReference>
<dbReference type="PRINTS" id="PR00909">
    <property type="entry name" value="SPERMDNBNDNG"/>
</dbReference>
<feature type="signal peptide" evidence="5">
    <location>
        <begin position="1"/>
        <end position="20"/>
    </location>
</feature>
<dbReference type="AlphaFoldDB" id="A0A8G2BM68"/>
<dbReference type="Gene3D" id="3.40.190.10">
    <property type="entry name" value="Periplasmic binding protein-like II"/>
    <property type="match status" value="2"/>
</dbReference>
<evidence type="ECO:0000313" key="6">
    <source>
        <dbReference type="EMBL" id="SDG16541.1"/>
    </source>
</evidence>
<dbReference type="RefSeq" id="WP_093152440.1">
    <property type="nucleotide sequence ID" value="NZ_FNBW01000011.1"/>
</dbReference>
<proteinExistence type="predicted"/>
<dbReference type="InterPro" id="IPR006059">
    <property type="entry name" value="SBP"/>
</dbReference>
<evidence type="ECO:0000256" key="1">
    <source>
        <dbReference type="ARBA" id="ARBA00004418"/>
    </source>
</evidence>
<dbReference type="Pfam" id="PF13416">
    <property type="entry name" value="SBP_bac_8"/>
    <property type="match status" value="1"/>
</dbReference>
<organism evidence="6 7">
    <name type="scientific">Thalassobaculum litoreum DSM 18839</name>
    <dbReference type="NCBI Taxonomy" id="1123362"/>
    <lineage>
        <taxon>Bacteria</taxon>
        <taxon>Pseudomonadati</taxon>
        <taxon>Pseudomonadota</taxon>
        <taxon>Alphaproteobacteria</taxon>
        <taxon>Rhodospirillales</taxon>
        <taxon>Thalassobaculaceae</taxon>
        <taxon>Thalassobaculum</taxon>
    </lineage>
</organism>
<evidence type="ECO:0000256" key="3">
    <source>
        <dbReference type="ARBA" id="ARBA00022729"/>
    </source>
</evidence>
<dbReference type="InterPro" id="IPR001188">
    <property type="entry name" value="Sperm_putr-bd"/>
</dbReference>
<dbReference type="GO" id="GO:0019808">
    <property type="term" value="F:polyamine binding"/>
    <property type="evidence" value="ECO:0007669"/>
    <property type="project" value="InterPro"/>
</dbReference>
<evidence type="ECO:0000256" key="2">
    <source>
        <dbReference type="ARBA" id="ARBA00022448"/>
    </source>
</evidence>
<evidence type="ECO:0000313" key="7">
    <source>
        <dbReference type="Proteomes" id="UP000198615"/>
    </source>
</evidence>
<keyword evidence="4" id="KW-0574">Periplasm</keyword>
<dbReference type="PANTHER" id="PTHR30222">
    <property type="entry name" value="SPERMIDINE/PUTRESCINE-BINDING PERIPLASMIC PROTEIN"/>
    <property type="match status" value="1"/>
</dbReference>
<sequence length="370" mass="40545">MTISRRSLLKSTAIAGVALAAPAILKTQDALASSGTVNVFAWGDYIQANMIEKFQKDTGITINLSTFGSNDEAEQKLKAAGGKGFDVIFPSVTNGPNYYPDGLLQPLDESKVEMDKLIPSMVRDSVSLGATYRGDRMLLPFDWGTEAVTFDSNAMPLDEVSYGSLFQDGAKSAFRQKSVIMGVGLYLDAKGEIKSNRMLDVYKSEEDARRVWDACAAYIIANKDKVAAFWNNATEATNAFKQAGANIGQTWDTTGLLLNREDAKWKYRMPTEGGITWMDSMGVPSGAANIEQAYAFINAMLDPKMAGLFSKNTGYNSAVAGAAEHAGPEYKAQFNEVYNAQNLANLWWWQADTPWFAPLRQEYVDKITNA</sequence>